<protein>
    <submittedName>
        <fullName evidence="1">Glucosamine/fructose-6-phosphate aminotransferase, isomerizing</fullName>
    </submittedName>
</protein>
<keyword evidence="1" id="KW-0032">Aminotransferase</keyword>
<sequence>MLANVQFQLLSYHAATQLERPIDKPRNLAKSVTVE</sequence>
<evidence type="ECO:0000313" key="1">
    <source>
        <dbReference type="EMBL" id="ELY78192.1"/>
    </source>
</evidence>
<dbReference type="GO" id="GO:1901135">
    <property type="term" value="P:carbohydrate derivative metabolic process"/>
    <property type="evidence" value="ECO:0007669"/>
    <property type="project" value="InterPro"/>
</dbReference>
<dbReference type="AlphaFoldDB" id="L9YXI5"/>
<gene>
    <name evidence="1" type="ORF">C487_09189</name>
</gene>
<keyword evidence="1" id="KW-0808">Transferase</keyword>
<dbReference type="SUPFAM" id="SSF53697">
    <property type="entry name" value="SIS domain"/>
    <property type="match status" value="1"/>
</dbReference>
<dbReference type="GO" id="GO:0008483">
    <property type="term" value="F:transaminase activity"/>
    <property type="evidence" value="ECO:0007669"/>
    <property type="project" value="UniProtKB-KW"/>
</dbReference>
<dbReference type="EMBL" id="AOII01000046">
    <property type="protein sequence ID" value="ELY78192.1"/>
    <property type="molecule type" value="Genomic_DNA"/>
</dbReference>
<reference evidence="1 2" key="1">
    <citation type="journal article" date="2014" name="PLoS Genet.">
        <title>Phylogenetically driven sequencing of extremely halophilic archaea reveals strategies for static and dynamic osmo-response.</title>
        <authorList>
            <person name="Becker E.A."/>
            <person name="Seitzer P.M."/>
            <person name="Tritt A."/>
            <person name="Larsen D."/>
            <person name="Krusor M."/>
            <person name="Yao A.I."/>
            <person name="Wu D."/>
            <person name="Madern D."/>
            <person name="Eisen J.A."/>
            <person name="Darling A.E."/>
            <person name="Facciotti M.T."/>
        </authorList>
    </citation>
    <scope>NUCLEOTIDE SEQUENCE [LARGE SCALE GENOMIC DNA]</scope>
    <source>
        <strain evidence="1 2">DSM 3751</strain>
    </source>
</reference>
<organism evidence="1 2">
    <name type="scientific">Natrinema pallidum DSM 3751</name>
    <dbReference type="NCBI Taxonomy" id="1227495"/>
    <lineage>
        <taxon>Archaea</taxon>
        <taxon>Methanobacteriati</taxon>
        <taxon>Methanobacteriota</taxon>
        <taxon>Stenosarchaea group</taxon>
        <taxon>Halobacteria</taxon>
        <taxon>Halobacteriales</taxon>
        <taxon>Natrialbaceae</taxon>
        <taxon>Natrinema</taxon>
    </lineage>
</organism>
<proteinExistence type="predicted"/>
<dbReference type="GO" id="GO:0097367">
    <property type="term" value="F:carbohydrate derivative binding"/>
    <property type="evidence" value="ECO:0007669"/>
    <property type="project" value="InterPro"/>
</dbReference>
<dbReference type="eggNOG" id="arCOG00057">
    <property type="taxonomic scope" value="Archaea"/>
</dbReference>
<evidence type="ECO:0000313" key="2">
    <source>
        <dbReference type="Proteomes" id="UP000011618"/>
    </source>
</evidence>
<accession>L9YXI5</accession>
<name>L9YXI5_9EURY</name>
<dbReference type="InterPro" id="IPR046348">
    <property type="entry name" value="SIS_dom_sf"/>
</dbReference>
<dbReference type="Proteomes" id="UP000011618">
    <property type="component" value="Unassembled WGS sequence"/>
</dbReference>
<comment type="caution">
    <text evidence="1">The sequence shown here is derived from an EMBL/GenBank/DDBJ whole genome shotgun (WGS) entry which is preliminary data.</text>
</comment>
<dbReference type="Gene3D" id="3.40.50.10490">
    <property type="entry name" value="Glucose-6-phosphate isomerase like protein, domain 1"/>
    <property type="match status" value="1"/>
</dbReference>